<keyword evidence="2" id="KW-0813">Transport</keyword>
<feature type="compositionally biased region" description="Low complexity" evidence="4">
    <location>
        <begin position="14"/>
        <end position="38"/>
    </location>
</feature>
<dbReference type="Pfam" id="PF00626">
    <property type="entry name" value="Gelsolin"/>
    <property type="match status" value="1"/>
</dbReference>
<comment type="caution">
    <text evidence="10">The sequence shown here is derived from an EMBL/GenBank/DDBJ whole genome shotgun (WGS) entry which is preliminary data.</text>
</comment>
<dbReference type="InterPro" id="IPR007123">
    <property type="entry name" value="Gelsolin-like_dom"/>
</dbReference>
<evidence type="ECO:0000259" key="6">
    <source>
        <dbReference type="Pfam" id="PF04810"/>
    </source>
</evidence>
<dbReference type="Pfam" id="PF04810">
    <property type="entry name" value="zf-Sec23_Sec24"/>
    <property type="match status" value="1"/>
</dbReference>
<evidence type="ECO:0000313" key="10">
    <source>
        <dbReference type="EMBL" id="CAK0832327.1"/>
    </source>
</evidence>
<accession>A0ABN9SKM5</accession>
<dbReference type="InterPro" id="IPR006896">
    <property type="entry name" value="Sec23/24_trunk_dom"/>
</dbReference>
<evidence type="ECO:0000259" key="7">
    <source>
        <dbReference type="Pfam" id="PF04811"/>
    </source>
</evidence>
<dbReference type="InterPro" id="IPR006895">
    <property type="entry name" value="Znf_Sec23_Sec24"/>
</dbReference>
<evidence type="ECO:0000256" key="3">
    <source>
        <dbReference type="ARBA" id="ARBA00022927"/>
    </source>
</evidence>
<feature type="domain" description="Sec23/Sec24 trunk" evidence="7">
    <location>
        <begin position="289"/>
        <end position="494"/>
    </location>
</feature>
<feature type="region of interest" description="Disordered" evidence="4">
    <location>
        <begin position="1"/>
        <end position="140"/>
    </location>
</feature>
<dbReference type="InterPro" id="IPR036175">
    <property type="entry name" value="Sec23/24_helical_dom_sf"/>
</dbReference>
<dbReference type="PANTHER" id="PTHR13803">
    <property type="entry name" value="SEC24-RELATED PROTEIN"/>
    <property type="match status" value="1"/>
</dbReference>
<dbReference type="SUPFAM" id="SSF82919">
    <property type="entry name" value="Zn-finger domain of Sec23/24"/>
    <property type="match status" value="1"/>
</dbReference>
<dbReference type="Proteomes" id="UP001189429">
    <property type="component" value="Unassembled WGS sequence"/>
</dbReference>
<dbReference type="Gene3D" id="3.40.20.10">
    <property type="entry name" value="Severin"/>
    <property type="match status" value="1"/>
</dbReference>
<dbReference type="SUPFAM" id="SSF82754">
    <property type="entry name" value="C-terminal, gelsolin-like domain of Sec23/24"/>
    <property type="match status" value="1"/>
</dbReference>
<proteinExistence type="inferred from homology"/>
<dbReference type="Pfam" id="PF04815">
    <property type="entry name" value="Sec23_helical"/>
    <property type="match status" value="1"/>
</dbReference>
<evidence type="ECO:0000256" key="2">
    <source>
        <dbReference type="ARBA" id="ARBA00022448"/>
    </source>
</evidence>
<evidence type="ECO:0000259" key="9">
    <source>
        <dbReference type="Pfam" id="PF08033"/>
    </source>
</evidence>
<gene>
    <name evidence="10" type="ORF">PCOR1329_LOCUS30376</name>
</gene>
<dbReference type="EMBL" id="CAUYUJ010011658">
    <property type="protein sequence ID" value="CAK0832327.1"/>
    <property type="molecule type" value="Genomic_DNA"/>
</dbReference>
<dbReference type="Gene3D" id="2.30.30.380">
    <property type="entry name" value="Zn-finger domain of Sec23/24"/>
    <property type="match status" value="1"/>
</dbReference>
<dbReference type="InterPro" id="IPR036180">
    <property type="entry name" value="Gelsolin-like_dom_sf"/>
</dbReference>
<keyword evidence="3" id="KW-0653">Protein transport</keyword>
<dbReference type="SUPFAM" id="SSF53300">
    <property type="entry name" value="vWA-like"/>
    <property type="match status" value="1"/>
</dbReference>
<feature type="domain" description="Gelsolin-like" evidence="5">
    <location>
        <begin position="725"/>
        <end position="778"/>
    </location>
</feature>
<evidence type="ECO:0000256" key="4">
    <source>
        <dbReference type="SAM" id="MobiDB-lite"/>
    </source>
</evidence>
<dbReference type="Pfam" id="PF04811">
    <property type="entry name" value="Sec23_trunk"/>
    <property type="match status" value="1"/>
</dbReference>
<dbReference type="Gene3D" id="1.20.120.730">
    <property type="entry name" value="Sec23/Sec24 helical domain"/>
    <property type="match status" value="1"/>
</dbReference>
<evidence type="ECO:0000313" key="11">
    <source>
        <dbReference type="Proteomes" id="UP001189429"/>
    </source>
</evidence>
<dbReference type="Pfam" id="PF08033">
    <property type="entry name" value="Sec23_BS"/>
    <property type="match status" value="1"/>
</dbReference>
<dbReference type="PANTHER" id="PTHR13803:SF4">
    <property type="entry name" value="SECRETORY 24CD, ISOFORM C"/>
    <property type="match status" value="1"/>
</dbReference>
<feature type="compositionally biased region" description="Basic and acidic residues" evidence="4">
    <location>
        <begin position="56"/>
        <end position="70"/>
    </location>
</feature>
<dbReference type="InterPro" id="IPR012990">
    <property type="entry name" value="Beta-sandwich_Sec23_24"/>
</dbReference>
<sequence>MQSLELQPTLLPDASPSGQPAAPAQAGVVEAPSAGAPGPAVPPRPAATDAPSLPLEPRDPRGQRSLRFDDGGPASPSPTRRKRVTGSPEGVPSYDPTVSQSAGSSRHLPPPPPTSAGLAGNSRSEPRIDPEQAPRPVTHYDAVPAYPSGANTAKVPMVVVCQPFAELTKFEEPIPVIDFGESGPLRCTRCKAYVNPHFAWMNSGRTGLCNFCGQQMEVPSEYKCYIEDRGRRRGDATQRPELARGTVDYVAPRDYDESLPGAPCMVFVIETTAQSLQSGLLAQAGDWRITFDESVNFYAFYPNLDSARVVTVVDVDDPFCPCGPDALCIRRAYSSQVDAFLEELPNEVASRLDAGTLPDQAAGCAALKSACELAGMSGGGHVICFHASLPVLGVGAPAEKSALRPRDDLSMRVSSAPEAGGLFTVQQGPFFDALAADCLGRGVAVSVFLAPAVGAYIDAASLTCLPRRTGGEISMLAGFDPVRDGERLHYDISRIAVQACAYSCVFRLRCSKGLAVDSMLATWEPEVIDPSTFHVSRMSVDATASFVIVHSERIEGQKTVFLQVACLHTTRAGRRLLRVHTLALPVTTSLSNVFRYTEIDCVTNLLLKQAALGALSGNGAFKEKMSKSCVDMLHAYRVNCASMTSAGQLVLPESLKLLPLFVGSIRKLAAFRSGSDIRVDERLTFLVRMLGLPLSQTSLLVYPRVYQLLPLPERAGLRTGVADNVYLPPPIACSSDKLSSDRIYLIDNGQRLYIYVRPEVSLENLQDVFNVDNVAHVPAAFVAEELSEDVHRMLAIVQQIRKERNRLPWLTLSFVLPGSPEEPRLLSMFCEDRVSSEPCYIDFLCEMHRKVQSKQD</sequence>
<dbReference type="InterPro" id="IPR036465">
    <property type="entry name" value="vWFA_dom_sf"/>
</dbReference>
<dbReference type="InterPro" id="IPR036174">
    <property type="entry name" value="Znf_Sec23_Sec24_sf"/>
</dbReference>
<feature type="domain" description="Zinc finger Sec23/Sec24-type" evidence="6">
    <location>
        <begin position="184"/>
        <end position="222"/>
    </location>
</feature>
<reference evidence="10" key="1">
    <citation type="submission" date="2023-10" db="EMBL/GenBank/DDBJ databases">
        <authorList>
            <person name="Chen Y."/>
            <person name="Shah S."/>
            <person name="Dougan E. K."/>
            <person name="Thang M."/>
            <person name="Chan C."/>
        </authorList>
    </citation>
    <scope>NUCLEOTIDE SEQUENCE [LARGE SCALE GENOMIC DNA]</scope>
</reference>
<dbReference type="InterPro" id="IPR006900">
    <property type="entry name" value="Sec23/24_helical_dom"/>
</dbReference>
<dbReference type="InterPro" id="IPR050550">
    <property type="entry name" value="SEC23_SEC24_subfamily"/>
</dbReference>
<evidence type="ECO:0000256" key="1">
    <source>
        <dbReference type="ARBA" id="ARBA00008334"/>
    </source>
</evidence>
<evidence type="ECO:0000259" key="5">
    <source>
        <dbReference type="Pfam" id="PF00626"/>
    </source>
</evidence>
<name>A0ABN9SKM5_9DINO</name>
<dbReference type="Gene3D" id="3.40.50.410">
    <property type="entry name" value="von Willebrand factor, type A domain"/>
    <property type="match status" value="1"/>
</dbReference>
<feature type="domain" description="Sec23/Sec24 beta-sandwich" evidence="9">
    <location>
        <begin position="501"/>
        <end position="587"/>
    </location>
</feature>
<dbReference type="SUPFAM" id="SSF81995">
    <property type="entry name" value="beta-sandwich domain of Sec23/24"/>
    <property type="match status" value="1"/>
</dbReference>
<dbReference type="InterPro" id="IPR029006">
    <property type="entry name" value="ADF-H/Gelsolin-like_dom_sf"/>
</dbReference>
<evidence type="ECO:0000259" key="8">
    <source>
        <dbReference type="Pfam" id="PF04815"/>
    </source>
</evidence>
<keyword evidence="11" id="KW-1185">Reference proteome</keyword>
<dbReference type="SUPFAM" id="SSF81811">
    <property type="entry name" value="Helical domain of Sec23/24"/>
    <property type="match status" value="1"/>
</dbReference>
<organism evidence="10 11">
    <name type="scientific">Prorocentrum cordatum</name>
    <dbReference type="NCBI Taxonomy" id="2364126"/>
    <lineage>
        <taxon>Eukaryota</taxon>
        <taxon>Sar</taxon>
        <taxon>Alveolata</taxon>
        <taxon>Dinophyceae</taxon>
        <taxon>Prorocentrales</taxon>
        <taxon>Prorocentraceae</taxon>
        <taxon>Prorocentrum</taxon>
    </lineage>
</organism>
<comment type="similarity">
    <text evidence="1">Belongs to the SEC23/SEC24 family. SEC24 subfamily.</text>
</comment>
<feature type="domain" description="Sec23/Sec24 helical" evidence="8">
    <location>
        <begin position="599"/>
        <end position="697"/>
    </location>
</feature>
<protein>
    <submittedName>
        <fullName evidence="10">Uncharacterized protein</fullName>
    </submittedName>
</protein>